<accession>A0A4Z2EKX2</accession>
<name>A0A4Z2EKX2_9TELE</name>
<organism evidence="2 3">
    <name type="scientific">Liparis tanakae</name>
    <name type="common">Tanaka's snailfish</name>
    <dbReference type="NCBI Taxonomy" id="230148"/>
    <lineage>
        <taxon>Eukaryota</taxon>
        <taxon>Metazoa</taxon>
        <taxon>Chordata</taxon>
        <taxon>Craniata</taxon>
        <taxon>Vertebrata</taxon>
        <taxon>Euteleostomi</taxon>
        <taxon>Actinopterygii</taxon>
        <taxon>Neopterygii</taxon>
        <taxon>Teleostei</taxon>
        <taxon>Neoteleostei</taxon>
        <taxon>Acanthomorphata</taxon>
        <taxon>Eupercaria</taxon>
        <taxon>Perciformes</taxon>
        <taxon>Cottioidei</taxon>
        <taxon>Cottales</taxon>
        <taxon>Liparidae</taxon>
        <taxon>Liparis</taxon>
    </lineage>
</organism>
<gene>
    <name evidence="2" type="ORF">EYF80_060622</name>
</gene>
<evidence type="ECO:0000313" key="2">
    <source>
        <dbReference type="EMBL" id="TNN29230.1"/>
    </source>
</evidence>
<keyword evidence="3" id="KW-1185">Reference proteome</keyword>
<reference evidence="2 3" key="1">
    <citation type="submission" date="2019-03" db="EMBL/GenBank/DDBJ databases">
        <title>First draft genome of Liparis tanakae, snailfish: a comprehensive survey of snailfish specific genes.</title>
        <authorList>
            <person name="Kim W."/>
            <person name="Song I."/>
            <person name="Jeong J.-H."/>
            <person name="Kim D."/>
            <person name="Kim S."/>
            <person name="Ryu S."/>
            <person name="Song J.Y."/>
            <person name="Lee S.K."/>
        </authorList>
    </citation>
    <scope>NUCLEOTIDE SEQUENCE [LARGE SCALE GENOMIC DNA]</scope>
    <source>
        <tissue evidence="2">Muscle</tissue>
    </source>
</reference>
<dbReference type="Proteomes" id="UP000314294">
    <property type="component" value="Unassembled WGS sequence"/>
</dbReference>
<dbReference type="EMBL" id="SRLO01005908">
    <property type="protein sequence ID" value="TNN29230.1"/>
    <property type="molecule type" value="Genomic_DNA"/>
</dbReference>
<comment type="caution">
    <text evidence="2">The sequence shown here is derived from an EMBL/GenBank/DDBJ whole genome shotgun (WGS) entry which is preliminary data.</text>
</comment>
<sequence>MDPLQLGPKATSPAPPVKSHQHPMDPLQLGPKATSPVPAPPVKSQHWPRPAVGYPDGGSLCWFSLL</sequence>
<evidence type="ECO:0000256" key="1">
    <source>
        <dbReference type="SAM" id="MobiDB-lite"/>
    </source>
</evidence>
<protein>
    <submittedName>
        <fullName evidence="2">Uncharacterized protein</fullName>
    </submittedName>
</protein>
<feature type="region of interest" description="Disordered" evidence="1">
    <location>
        <begin position="1"/>
        <end position="50"/>
    </location>
</feature>
<dbReference type="AlphaFoldDB" id="A0A4Z2EKX2"/>
<proteinExistence type="predicted"/>
<evidence type="ECO:0000313" key="3">
    <source>
        <dbReference type="Proteomes" id="UP000314294"/>
    </source>
</evidence>